<gene>
    <name evidence="2" type="ORF">FC699_23485</name>
</gene>
<dbReference type="Proteomes" id="UP000305222">
    <property type="component" value="Unassembled WGS sequence"/>
</dbReference>
<sequence>STGEMGVTGPTGATGETGATGPTGPTGETGATGPTGPTINSIGFNQDSTLLTTVILPSGSIKFPLTTTPVIVNGSAQVLIIGNYTFSYLINNGTY</sequence>
<feature type="non-terminal residue" evidence="2">
    <location>
        <position position="1"/>
    </location>
</feature>
<organism evidence="2 3">
    <name type="scientific">Bacillus wiedmannii</name>
    <dbReference type="NCBI Taxonomy" id="1890302"/>
    <lineage>
        <taxon>Bacteria</taxon>
        <taxon>Bacillati</taxon>
        <taxon>Bacillota</taxon>
        <taxon>Bacilli</taxon>
        <taxon>Bacillales</taxon>
        <taxon>Bacillaceae</taxon>
        <taxon>Bacillus</taxon>
        <taxon>Bacillus cereus group</taxon>
    </lineage>
</organism>
<reference evidence="2 3" key="1">
    <citation type="journal article" date="2019" name="Environ. Microbiol.">
        <title>An active ?-lactamase is a part of an orchestrated cell wall stress resistance network of Bacillus subtilis and related rhizosphere species.</title>
        <authorList>
            <person name="Bucher T."/>
            <person name="Keren-Paz A."/>
            <person name="Hausser J."/>
            <person name="Olender T."/>
            <person name="Cytryn E."/>
            <person name="Kolodkin-Gal I."/>
        </authorList>
    </citation>
    <scope>NUCLEOTIDE SEQUENCE [LARGE SCALE GENOMIC DNA]</scope>
    <source>
        <strain evidence="2 3">I5</strain>
    </source>
</reference>
<feature type="region of interest" description="Disordered" evidence="1">
    <location>
        <begin position="1"/>
        <end position="43"/>
    </location>
</feature>
<dbReference type="InterPro" id="IPR008160">
    <property type="entry name" value="Collagen"/>
</dbReference>
<protein>
    <submittedName>
        <fullName evidence="2">Collagen-like protein</fullName>
    </submittedName>
</protein>
<comment type="caution">
    <text evidence="2">The sequence shown here is derived from an EMBL/GenBank/DDBJ whole genome shotgun (WGS) entry which is preliminary data.</text>
</comment>
<evidence type="ECO:0000313" key="3">
    <source>
        <dbReference type="Proteomes" id="UP000305222"/>
    </source>
</evidence>
<dbReference type="Pfam" id="PF01391">
    <property type="entry name" value="Collagen"/>
    <property type="match status" value="1"/>
</dbReference>
<dbReference type="EMBL" id="SZON01001534">
    <property type="protein sequence ID" value="TKI90727.1"/>
    <property type="molecule type" value="Genomic_DNA"/>
</dbReference>
<name>A0A4U3AQM4_9BACI</name>
<feature type="non-terminal residue" evidence="2">
    <location>
        <position position="95"/>
    </location>
</feature>
<feature type="compositionally biased region" description="Low complexity" evidence="1">
    <location>
        <begin position="8"/>
        <end position="38"/>
    </location>
</feature>
<dbReference type="AlphaFoldDB" id="A0A4U3AQM4"/>
<evidence type="ECO:0000313" key="2">
    <source>
        <dbReference type="EMBL" id="TKI90727.1"/>
    </source>
</evidence>
<proteinExistence type="predicted"/>
<evidence type="ECO:0000256" key="1">
    <source>
        <dbReference type="SAM" id="MobiDB-lite"/>
    </source>
</evidence>
<accession>A0A4U3AQM4</accession>
<keyword evidence="2" id="KW-0176">Collagen</keyword>